<dbReference type="EMBL" id="JARKHS020020407">
    <property type="protein sequence ID" value="KAK8770909.1"/>
    <property type="molecule type" value="Genomic_DNA"/>
</dbReference>
<evidence type="ECO:0000313" key="2">
    <source>
        <dbReference type="Proteomes" id="UP001321473"/>
    </source>
</evidence>
<dbReference type="PANTHER" id="PTHR37558">
    <property type="entry name" value="HTH CENPB-TYPE DOMAIN-CONTAINING PROTEIN"/>
    <property type="match status" value="1"/>
</dbReference>
<evidence type="ECO:0000313" key="1">
    <source>
        <dbReference type="EMBL" id="KAK8770909.1"/>
    </source>
</evidence>
<organism evidence="1 2">
    <name type="scientific">Amblyomma americanum</name>
    <name type="common">Lone star tick</name>
    <dbReference type="NCBI Taxonomy" id="6943"/>
    <lineage>
        <taxon>Eukaryota</taxon>
        <taxon>Metazoa</taxon>
        <taxon>Ecdysozoa</taxon>
        <taxon>Arthropoda</taxon>
        <taxon>Chelicerata</taxon>
        <taxon>Arachnida</taxon>
        <taxon>Acari</taxon>
        <taxon>Parasitiformes</taxon>
        <taxon>Ixodida</taxon>
        <taxon>Ixodoidea</taxon>
        <taxon>Ixodidae</taxon>
        <taxon>Amblyomminae</taxon>
        <taxon>Amblyomma</taxon>
    </lineage>
</organism>
<dbReference type="Proteomes" id="UP001321473">
    <property type="component" value="Unassembled WGS sequence"/>
</dbReference>
<dbReference type="AlphaFoldDB" id="A0AAQ4E842"/>
<protein>
    <submittedName>
        <fullName evidence="1">Uncharacterized protein</fullName>
    </submittedName>
</protein>
<comment type="caution">
    <text evidence="1">The sequence shown here is derived from an EMBL/GenBank/DDBJ whole genome shotgun (WGS) entry which is preliminary data.</text>
</comment>
<dbReference type="PANTHER" id="PTHR37558:SF1">
    <property type="entry name" value="HTH CENPB-TYPE DOMAIN-CONTAINING PROTEIN"/>
    <property type="match status" value="1"/>
</dbReference>
<accession>A0AAQ4E842</accession>
<name>A0AAQ4E842_AMBAM</name>
<keyword evidence="2" id="KW-1185">Reference proteome</keyword>
<proteinExistence type="predicted"/>
<reference evidence="1 2" key="1">
    <citation type="journal article" date="2023" name="Arcadia Sci">
        <title>De novo assembly of a long-read Amblyomma americanum tick genome.</title>
        <authorList>
            <person name="Chou S."/>
            <person name="Poskanzer K.E."/>
            <person name="Rollins M."/>
            <person name="Thuy-Boun P.S."/>
        </authorList>
    </citation>
    <scope>NUCLEOTIDE SEQUENCE [LARGE SCALE GENOMIC DNA]</scope>
    <source>
        <strain evidence="1">F_SG_1</strain>
        <tissue evidence="1">Salivary glands</tissue>
    </source>
</reference>
<sequence>MAASSADSVLRASGAICAASSEPSRQRARKRFKIDEDLLLLREVVAQNPFERPETWNAVLQNVAFVVGREMTLRAVRRRVEVLVEYFRQQDSENLGK</sequence>
<gene>
    <name evidence="1" type="ORF">V5799_025847</name>
</gene>